<feature type="region of interest" description="Disordered" evidence="1">
    <location>
        <begin position="168"/>
        <end position="189"/>
    </location>
</feature>
<feature type="compositionally biased region" description="Polar residues" evidence="1">
    <location>
        <begin position="11"/>
        <end position="27"/>
    </location>
</feature>
<feature type="compositionally biased region" description="Basic and acidic residues" evidence="1">
    <location>
        <begin position="315"/>
        <end position="326"/>
    </location>
</feature>
<evidence type="ECO:0000313" key="3">
    <source>
        <dbReference type="EMBL" id="KAL0954880.1"/>
    </source>
</evidence>
<feature type="transmembrane region" description="Helical" evidence="2">
    <location>
        <begin position="140"/>
        <end position="162"/>
    </location>
</feature>
<reference evidence="4" key="1">
    <citation type="submission" date="2024-06" db="EMBL/GenBank/DDBJ databases">
        <title>Multi-omics analyses provide insights into the biosynthesis of the anticancer antibiotic pleurotin in Hohenbuehelia grisea.</title>
        <authorList>
            <person name="Weaver J.A."/>
            <person name="Alberti F."/>
        </authorList>
    </citation>
    <scope>NUCLEOTIDE SEQUENCE [LARGE SCALE GENOMIC DNA]</scope>
    <source>
        <strain evidence="4">T-177</strain>
    </source>
</reference>
<accession>A0ABR3JIB7</accession>
<protein>
    <submittedName>
        <fullName evidence="3">Uncharacterized protein</fullName>
    </submittedName>
</protein>
<name>A0ABR3JIB7_9AGAR</name>
<feature type="region of interest" description="Disordered" evidence="1">
    <location>
        <begin position="1"/>
        <end position="29"/>
    </location>
</feature>
<comment type="caution">
    <text evidence="3">The sequence shown here is derived from an EMBL/GenBank/DDBJ whole genome shotgun (WGS) entry which is preliminary data.</text>
</comment>
<keyword evidence="2" id="KW-1133">Transmembrane helix</keyword>
<organism evidence="3 4">
    <name type="scientific">Hohenbuehelia grisea</name>
    <dbReference type="NCBI Taxonomy" id="104357"/>
    <lineage>
        <taxon>Eukaryota</taxon>
        <taxon>Fungi</taxon>
        <taxon>Dikarya</taxon>
        <taxon>Basidiomycota</taxon>
        <taxon>Agaricomycotina</taxon>
        <taxon>Agaricomycetes</taxon>
        <taxon>Agaricomycetidae</taxon>
        <taxon>Agaricales</taxon>
        <taxon>Pleurotineae</taxon>
        <taxon>Pleurotaceae</taxon>
        <taxon>Hohenbuehelia</taxon>
    </lineage>
</organism>
<dbReference type="Proteomes" id="UP001556367">
    <property type="component" value="Unassembled WGS sequence"/>
</dbReference>
<feature type="compositionally biased region" description="Low complexity" evidence="1">
    <location>
        <begin position="302"/>
        <end position="311"/>
    </location>
</feature>
<evidence type="ECO:0000256" key="1">
    <source>
        <dbReference type="SAM" id="MobiDB-lite"/>
    </source>
</evidence>
<keyword evidence="4" id="KW-1185">Reference proteome</keyword>
<gene>
    <name evidence="3" type="ORF">HGRIS_003812</name>
</gene>
<keyword evidence="2" id="KW-0812">Transmembrane</keyword>
<evidence type="ECO:0000256" key="2">
    <source>
        <dbReference type="SAM" id="Phobius"/>
    </source>
</evidence>
<dbReference type="EMBL" id="JASNQZ010000007">
    <property type="protein sequence ID" value="KAL0954880.1"/>
    <property type="molecule type" value="Genomic_DNA"/>
</dbReference>
<keyword evidence="2" id="KW-0472">Membrane</keyword>
<evidence type="ECO:0000313" key="4">
    <source>
        <dbReference type="Proteomes" id="UP001556367"/>
    </source>
</evidence>
<sequence>MVAFDGETCEATISQSGDAPSTSSNAQALDHLGPHATEYVRKSGYKCITRICTEQSSSLVFTRGTFFLLSSSTHHPQEHRNGIPLANPTSYSKRLFSQASDTPLPPLPRATLSFPMPVHNTVMRRSSPSDDKQHATHVSIVGLILTAVALSLVAAAFIGRALRRRIRAKRAQRRPSPLRPLHAGQSGMWEIDSGPPKGWKSFDVPDASFSNDKDCYNPYLESLEYEVREKEMYATFIDAHGGLSPTPFSPVHTSTNIVYPERAPTRDTQPSPRRSAFSPIPDDDDDQAFTTAILRGFPTPPGMAASPMGAARPLSPERDPKSRQSP</sequence>
<feature type="region of interest" description="Disordered" evidence="1">
    <location>
        <begin position="260"/>
        <end position="326"/>
    </location>
</feature>
<proteinExistence type="predicted"/>